<dbReference type="Proteomes" id="UP000007800">
    <property type="component" value="Unassembled WGS sequence"/>
</dbReference>
<dbReference type="EMBL" id="GG675180">
    <property type="protein sequence ID" value="EER13533.1"/>
    <property type="molecule type" value="Genomic_DNA"/>
</dbReference>
<feature type="compositionally biased region" description="Basic and acidic residues" evidence="4">
    <location>
        <begin position="245"/>
        <end position="265"/>
    </location>
</feature>
<accession>C5KPY6</accession>
<keyword evidence="2 3" id="KW-0175">Coiled coil</keyword>
<dbReference type="AlphaFoldDB" id="C5KPY6"/>
<dbReference type="PANTHER" id="PTHR16154">
    <property type="entry name" value="NEURABIN"/>
    <property type="match status" value="1"/>
</dbReference>
<evidence type="ECO:0000256" key="2">
    <source>
        <dbReference type="ARBA" id="ARBA00023054"/>
    </source>
</evidence>
<dbReference type="GO" id="GO:0015629">
    <property type="term" value="C:actin cytoskeleton"/>
    <property type="evidence" value="ECO:0007669"/>
    <property type="project" value="TreeGrafter"/>
</dbReference>
<dbReference type="GO" id="GO:0007015">
    <property type="term" value="P:actin filament organization"/>
    <property type="evidence" value="ECO:0007669"/>
    <property type="project" value="TreeGrafter"/>
</dbReference>
<evidence type="ECO:0000256" key="3">
    <source>
        <dbReference type="SAM" id="Coils"/>
    </source>
</evidence>
<feature type="region of interest" description="Disordered" evidence="4">
    <location>
        <begin position="225"/>
        <end position="265"/>
    </location>
</feature>
<gene>
    <name evidence="5" type="ORF">Pmar_PMAR000121</name>
</gene>
<dbReference type="RefSeq" id="XP_002781738.1">
    <property type="nucleotide sequence ID" value="XM_002781692.1"/>
</dbReference>
<evidence type="ECO:0000256" key="1">
    <source>
        <dbReference type="ARBA" id="ARBA00022553"/>
    </source>
</evidence>
<feature type="coiled-coil region" evidence="3">
    <location>
        <begin position="747"/>
        <end position="953"/>
    </location>
</feature>
<dbReference type="GO" id="GO:0005737">
    <property type="term" value="C:cytoplasm"/>
    <property type="evidence" value="ECO:0007669"/>
    <property type="project" value="TreeGrafter"/>
</dbReference>
<dbReference type="GO" id="GO:0019722">
    <property type="term" value="P:calcium-mediated signaling"/>
    <property type="evidence" value="ECO:0007669"/>
    <property type="project" value="TreeGrafter"/>
</dbReference>
<dbReference type="OrthoDB" id="446587at2759"/>
<name>C5KPY6_PERM5</name>
<reference evidence="5 6" key="1">
    <citation type="submission" date="2008-07" db="EMBL/GenBank/DDBJ databases">
        <authorList>
            <person name="El-Sayed N."/>
            <person name="Caler E."/>
            <person name="Inman J."/>
            <person name="Amedeo P."/>
            <person name="Hass B."/>
            <person name="Wortman J."/>
        </authorList>
    </citation>
    <scope>NUCLEOTIDE SEQUENCE [LARGE SCALE GENOMIC DNA]</scope>
    <source>
        <strain evidence="6">ATCC 50983 / TXsc</strain>
    </source>
</reference>
<dbReference type="GeneID" id="9042274"/>
<protein>
    <submittedName>
        <fullName evidence="5">Uncharacterized protein</fullName>
    </submittedName>
</protein>
<keyword evidence="1" id="KW-0597">Phosphoprotein</keyword>
<dbReference type="InterPro" id="IPR043446">
    <property type="entry name" value="Neurabin-like"/>
</dbReference>
<dbReference type="OMA" id="SEWANEK"/>
<evidence type="ECO:0000313" key="5">
    <source>
        <dbReference type="EMBL" id="EER13533.1"/>
    </source>
</evidence>
<dbReference type="GO" id="GO:0051015">
    <property type="term" value="F:actin filament binding"/>
    <property type="evidence" value="ECO:0007669"/>
    <property type="project" value="TreeGrafter"/>
</dbReference>
<sequence length="1047" mass="120794">MRPPPAGSLSSHARRSSGHQASRAAAESAFVAEREAQIDSLVRRIAEQRQLEQELRINIENLEAERSREREEAKVRLETVENEMKSWQRKHAEDIQQVQRLRDEKKAAETYHAERMSAAEARSQKQETEIDVLRQELKDAEARAHSESRERASLARALRTAEDRLGGAEVEVVQLRADLDEICRENSELKDRYMTAGERFERLMESEEEHTKELTKQLEDDVKAAREKAERYKTKLQKSQSGEAQLRESLSREQSRSRDREREVDRLMRMVEDERTAKEKALAELSREEMMPARVHEQVVADLRHQAAMQLEDKDRTLNEQWQHRLKDKLQSQKNETAKTMDRIREGIKDLDKQKDELKGENDRLKDEKRQLQEHVTALVDKLETVERERRLLEDKVDEVSEELEKNKALYTVEMNRGLQYQGEVARLQRNEQRQEQQVDDLKAEVDRLRQTHGEAQRILQENPRLKGEISSLTDTVKALERQGAEDQDEIRALQKDLKGEKRRCSRLSQAAAMTKKKLEEPVRRLREDLLSLRSEAITYFDWTADWIATRLREVASEYGSAAHVQLTRHAAMLKDVTSRLEESEGRGTRLREEVEVGSGWAGRDQDWEHVQGLRTATEEKHEELIALKSKEAASRAALAAAREHIAAMVGVMDRVIDMPEDERMGEELADALGKSDTFRHVLSRYDGRVTRRISSLMKEAQGEADSLAASCLELEYRCKKAEAEFRNQSSVRSSLETMATQRSAELEGALERAKALEHRCRDLEKNARSAQADFHDKMHAAVRRTKDGLRAEIDELHAQMVDLRRQFEQEAARVNEEAAAKAAAFKRNCEEKLSEERKQASADVDLARREKERIEHEKKRVEEQLHAVERELSRVLGEKQEIEDETQHIRRALSTAERRLEKDEDTIKAKDDQVAKLSQSRSSEVSRLRRTINEQNGELEHLKSQARKARESRDSIYRIISQTAGRHGIGETSAICSIILGRLVCLFRHGAVNSRREQPTCFHGTDELSWINGKESTSFSVYVEEPDGFIGGDHFPTLYDFADPPQ</sequence>
<feature type="region of interest" description="Disordered" evidence="4">
    <location>
        <begin position="330"/>
        <end position="366"/>
    </location>
</feature>
<evidence type="ECO:0000256" key="4">
    <source>
        <dbReference type="SAM" id="MobiDB-lite"/>
    </source>
</evidence>
<organism evidence="6">
    <name type="scientific">Perkinsus marinus (strain ATCC 50983 / TXsc)</name>
    <dbReference type="NCBI Taxonomy" id="423536"/>
    <lineage>
        <taxon>Eukaryota</taxon>
        <taxon>Sar</taxon>
        <taxon>Alveolata</taxon>
        <taxon>Perkinsozoa</taxon>
        <taxon>Perkinsea</taxon>
        <taxon>Perkinsida</taxon>
        <taxon>Perkinsidae</taxon>
        <taxon>Perkinsus</taxon>
    </lineage>
</organism>
<keyword evidence="6" id="KW-1185">Reference proteome</keyword>
<dbReference type="PANTHER" id="PTHR16154:SF6">
    <property type="entry name" value="SPINOPHILIN, ISOFORM J"/>
    <property type="match status" value="1"/>
</dbReference>
<dbReference type="InParanoid" id="C5KPY6"/>
<feature type="region of interest" description="Disordered" evidence="4">
    <location>
        <begin position="99"/>
        <end position="129"/>
    </location>
</feature>
<evidence type="ECO:0000313" key="6">
    <source>
        <dbReference type="Proteomes" id="UP000007800"/>
    </source>
</evidence>
<proteinExistence type="predicted"/>
<feature type="region of interest" description="Disordered" evidence="4">
    <location>
        <begin position="1"/>
        <end position="28"/>
    </location>
</feature>